<evidence type="ECO:0000259" key="10">
    <source>
        <dbReference type="Pfam" id="PF02852"/>
    </source>
</evidence>
<dbReference type="InterPro" id="IPR001100">
    <property type="entry name" value="Pyr_nuc-diS_OxRdtase"/>
</dbReference>
<reference evidence="12 13" key="1">
    <citation type="journal article" date="2019" name="ISME J.">
        <title>Isolation and characterization of a thermophilic sulfur- and iron-reducing thaumarchaeote from a terrestrial acidic hot spring.</title>
        <authorList>
            <person name="Kato S."/>
            <person name="Itoh T."/>
            <person name="Yuki M."/>
            <person name="Nagamori M."/>
            <person name="Ohnishi M."/>
            <person name="Uematsu K."/>
            <person name="Suzuki K."/>
            <person name="Takashina T."/>
            <person name="Ohkuma M."/>
        </authorList>
    </citation>
    <scope>NUCLEOTIDE SEQUENCE [LARGE SCALE GENOMIC DNA]</scope>
    <source>
        <strain evidence="12 13">NAS-02</strain>
    </source>
</reference>
<keyword evidence="7" id="KW-1015">Disulfide bond</keyword>
<dbReference type="PIRSF" id="PIRSF000350">
    <property type="entry name" value="Mercury_reductase_MerA"/>
    <property type="match status" value="1"/>
</dbReference>
<dbReference type="InterPro" id="IPR050151">
    <property type="entry name" value="Class-I_Pyr_Nuc-Dis_Oxidored"/>
</dbReference>
<keyword evidence="4 9" id="KW-0274">FAD</keyword>
<feature type="domain" description="Pyridine nucleotide-disulphide oxidoreductase dimerisation" evidence="10">
    <location>
        <begin position="343"/>
        <end position="450"/>
    </location>
</feature>
<feature type="domain" description="FAD/NAD(P)-binding" evidence="11">
    <location>
        <begin position="26"/>
        <end position="319"/>
    </location>
</feature>
<evidence type="ECO:0000256" key="7">
    <source>
        <dbReference type="ARBA" id="ARBA00023157"/>
    </source>
</evidence>
<evidence type="ECO:0000259" key="11">
    <source>
        <dbReference type="Pfam" id="PF07992"/>
    </source>
</evidence>
<dbReference type="OrthoDB" id="27922at2157"/>
<evidence type="ECO:0000313" key="12">
    <source>
        <dbReference type="EMBL" id="BBE42562.1"/>
    </source>
</evidence>
<dbReference type="InterPro" id="IPR036188">
    <property type="entry name" value="FAD/NAD-bd_sf"/>
</dbReference>
<dbReference type="GO" id="GO:0050660">
    <property type="term" value="F:flavin adenine dinucleotide binding"/>
    <property type="evidence" value="ECO:0007669"/>
    <property type="project" value="TreeGrafter"/>
</dbReference>
<dbReference type="InterPro" id="IPR004099">
    <property type="entry name" value="Pyr_nucl-diS_OxRdtase_dimer"/>
</dbReference>
<proteinExistence type="inferred from homology"/>
<evidence type="ECO:0000256" key="4">
    <source>
        <dbReference type="ARBA" id="ARBA00022827"/>
    </source>
</evidence>
<dbReference type="GO" id="GO:0006103">
    <property type="term" value="P:2-oxoglutarate metabolic process"/>
    <property type="evidence" value="ECO:0007669"/>
    <property type="project" value="TreeGrafter"/>
</dbReference>
<dbReference type="SUPFAM" id="SSF55424">
    <property type="entry name" value="FAD/NAD-linked reductases, dimerisation (C-terminal) domain"/>
    <property type="match status" value="1"/>
</dbReference>
<dbReference type="PANTHER" id="PTHR22912">
    <property type="entry name" value="DISULFIDE OXIDOREDUCTASE"/>
    <property type="match status" value="1"/>
</dbReference>
<dbReference type="Pfam" id="PF02852">
    <property type="entry name" value="Pyr_redox_dim"/>
    <property type="match status" value="1"/>
</dbReference>
<dbReference type="EMBL" id="AP018732">
    <property type="protein sequence ID" value="BBE42562.1"/>
    <property type="molecule type" value="Genomic_DNA"/>
</dbReference>
<keyword evidence="6" id="KW-0520">NAD</keyword>
<keyword evidence="3 9" id="KW-0285">Flavoprotein</keyword>
<name>A0A4P2VH48_9ARCH</name>
<gene>
    <name evidence="12" type="ORF">NAS2_1173</name>
</gene>
<dbReference type="RefSeq" id="WP_174448780.1">
    <property type="nucleotide sequence ID" value="NZ_AP018732.1"/>
</dbReference>
<evidence type="ECO:0000256" key="8">
    <source>
        <dbReference type="ARBA" id="ARBA00023284"/>
    </source>
</evidence>
<dbReference type="Gene3D" id="3.50.50.60">
    <property type="entry name" value="FAD/NAD(P)-binding domain"/>
    <property type="match status" value="2"/>
</dbReference>
<dbReference type="Gene3D" id="3.30.390.30">
    <property type="match status" value="1"/>
</dbReference>
<evidence type="ECO:0000256" key="5">
    <source>
        <dbReference type="ARBA" id="ARBA00023002"/>
    </source>
</evidence>
<dbReference type="SUPFAM" id="SSF51905">
    <property type="entry name" value="FAD/NAD(P)-binding domain"/>
    <property type="match status" value="1"/>
</dbReference>
<dbReference type="EC" id="1.8.1.4" evidence="12"/>
<keyword evidence="5 9" id="KW-0560">Oxidoreductase</keyword>
<dbReference type="PRINTS" id="PR00368">
    <property type="entry name" value="FADPNR"/>
</dbReference>
<evidence type="ECO:0000256" key="2">
    <source>
        <dbReference type="ARBA" id="ARBA00007532"/>
    </source>
</evidence>
<protein>
    <submittedName>
        <fullName evidence="12">Dihydrolipoamide dehydrogenase</fullName>
        <ecNumber evidence="12">1.8.1.4</ecNumber>
    </submittedName>
</protein>
<evidence type="ECO:0000256" key="6">
    <source>
        <dbReference type="ARBA" id="ARBA00023027"/>
    </source>
</evidence>
<dbReference type="PROSITE" id="PS00076">
    <property type="entry name" value="PYRIDINE_REDOX_1"/>
    <property type="match status" value="1"/>
</dbReference>
<evidence type="ECO:0000313" key="13">
    <source>
        <dbReference type="Proteomes" id="UP000509448"/>
    </source>
</evidence>
<dbReference type="GeneID" id="55584983"/>
<evidence type="ECO:0000256" key="3">
    <source>
        <dbReference type="ARBA" id="ARBA00022630"/>
    </source>
</evidence>
<evidence type="ECO:0000256" key="9">
    <source>
        <dbReference type="RuleBase" id="RU003691"/>
    </source>
</evidence>
<dbReference type="NCBIfam" id="NF004947">
    <property type="entry name" value="PRK06292.2-5"/>
    <property type="match status" value="1"/>
</dbReference>
<organism evidence="12 13">
    <name type="scientific">Conexivisphaera calida</name>
    <dbReference type="NCBI Taxonomy" id="1874277"/>
    <lineage>
        <taxon>Archaea</taxon>
        <taxon>Nitrososphaerota</taxon>
        <taxon>Conexivisphaeria</taxon>
        <taxon>Conexivisphaerales</taxon>
        <taxon>Conexivisphaeraceae</taxon>
        <taxon>Conexivisphaera</taxon>
    </lineage>
</organism>
<dbReference type="InterPro" id="IPR023753">
    <property type="entry name" value="FAD/NAD-binding_dom"/>
</dbReference>
<dbReference type="Pfam" id="PF07992">
    <property type="entry name" value="Pyr_redox_2"/>
    <property type="match status" value="1"/>
</dbReference>
<dbReference type="InterPro" id="IPR016156">
    <property type="entry name" value="FAD/NAD-linked_Rdtase_dimer_sf"/>
</dbReference>
<dbReference type="InterPro" id="IPR012999">
    <property type="entry name" value="Pyr_OxRdtase_I_AS"/>
</dbReference>
<dbReference type="KEGG" id="ccai:NAS2_1173"/>
<keyword evidence="13" id="KW-1185">Reference proteome</keyword>
<keyword evidence="8 9" id="KW-0676">Redox-active center</keyword>
<comment type="cofactor">
    <cofactor evidence="1">
        <name>FAD</name>
        <dbReference type="ChEBI" id="CHEBI:57692"/>
    </cofactor>
</comment>
<dbReference type="GO" id="GO:0004148">
    <property type="term" value="F:dihydrolipoyl dehydrogenase (NADH) activity"/>
    <property type="evidence" value="ECO:0007669"/>
    <property type="project" value="UniProtKB-EC"/>
</dbReference>
<dbReference type="AlphaFoldDB" id="A0A4P2VH48"/>
<dbReference type="Proteomes" id="UP000509448">
    <property type="component" value="Chromosome"/>
</dbReference>
<comment type="similarity">
    <text evidence="2 9">Belongs to the class-I pyridine nucleotide-disulfide oxidoreductase family.</text>
</comment>
<sequence length="487" mass="54906">MKHYDLIAFGTGSAMNIVSELIGQDPRIRVAVIENAPVGGICLTRGCIPSKMILYPAEIMHNVKRAKDFWIDVKVAGIDFTRIMEWAHGEVMGESRMIEENIKRDPRIHLYRTTGEFVDEYTVKVGDEIIKGDKILLCTGSRPLVPDIPGLKDAGYVTNENFFELRKLPPRTAVIGGGYIGLEFGFFLAMMGSRVTIFDMLPRIAPQEEPEVSYLLEAELSEHMDIVPGHRVVEVRRRGDSKVVVAEGVDDHDSVEVEVDEIVVAAGRKSNSDLTKPEVTGVKTDENGWIMVNEYLETTKPNIWACGDALGKHMFKHVANYESQVVYYNAFRGQKVRVDYHAVPHAIFVQPEVAAVGSREEELKGRDYLVGYYLYKDTAKGLAMKDEHNFAKVIMEEESSRLLGTHIIGPYASSMIHESIILMNTRDQSVMPAYRSMHVHPAVNEVLERAMFSLAPPDQWEDFREHLKEHAMAAREETLRRLSRASA</sequence>
<dbReference type="PRINTS" id="PR00411">
    <property type="entry name" value="PNDRDTASEI"/>
</dbReference>
<dbReference type="PANTHER" id="PTHR22912:SF151">
    <property type="entry name" value="DIHYDROLIPOYL DEHYDROGENASE, MITOCHONDRIAL"/>
    <property type="match status" value="1"/>
</dbReference>
<evidence type="ECO:0000256" key="1">
    <source>
        <dbReference type="ARBA" id="ARBA00001974"/>
    </source>
</evidence>
<accession>A0A4P2VH48</accession>